<proteinExistence type="predicted"/>
<evidence type="ECO:0000313" key="2">
    <source>
        <dbReference type="Proteomes" id="UP001065298"/>
    </source>
</evidence>
<protein>
    <submittedName>
        <fullName evidence="1">Uncharacterized protein</fullName>
    </submittedName>
</protein>
<evidence type="ECO:0000313" key="1">
    <source>
        <dbReference type="EMBL" id="KAI8679322.1"/>
    </source>
</evidence>
<keyword evidence="2" id="KW-1185">Reference proteome</keyword>
<gene>
    <name evidence="1" type="ORF">NCS57_00209900</name>
</gene>
<reference evidence="1" key="1">
    <citation type="submission" date="2022-06" db="EMBL/GenBank/DDBJ databases">
        <title>Fusarium solani species complex genomes reveal bases of compartmentalisation and animal pathogenesis.</title>
        <authorList>
            <person name="Tsai I.J."/>
        </authorList>
    </citation>
    <scope>NUCLEOTIDE SEQUENCE</scope>
    <source>
        <strain evidence="1">Fu6.1</strain>
    </source>
</reference>
<organism evidence="1 2">
    <name type="scientific">Fusarium keratoplasticum</name>
    <dbReference type="NCBI Taxonomy" id="1328300"/>
    <lineage>
        <taxon>Eukaryota</taxon>
        <taxon>Fungi</taxon>
        <taxon>Dikarya</taxon>
        <taxon>Ascomycota</taxon>
        <taxon>Pezizomycotina</taxon>
        <taxon>Sordariomycetes</taxon>
        <taxon>Hypocreomycetidae</taxon>
        <taxon>Hypocreales</taxon>
        <taxon>Nectriaceae</taxon>
        <taxon>Fusarium</taxon>
        <taxon>Fusarium solani species complex</taxon>
    </lineage>
</organism>
<comment type="caution">
    <text evidence="1">The sequence shown here is derived from an EMBL/GenBank/DDBJ whole genome shotgun (WGS) entry which is preliminary data.</text>
</comment>
<dbReference type="EMBL" id="CM046504">
    <property type="protein sequence ID" value="KAI8679322.1"/>
    <property type="molecule type" value="Genomic_DNA"/>
</dbReference>
<name>A0ACC0R7F0_9HYPO</name>
<sequence>MPTTTEYLGYTITNLGPLTTTYTAPAECATATDNIQFVQADVPWIPGAWGYPSCVPGDYGKCIPSGDAYDKLAKEHANTWQQEFFPYYSPGLVCPKGWTTAGEYAKSKGTPTKGMLTAQPDWNITEPQQLALTSIWTSVLEDSETLVYCCPSGYTGDNFLNCHSVMGPITKFGYTEGCIHTWSGKYYTDVTATFDGAESPYLSKIKITAQPGTAYWTKTALTVEEENIAVATKVPAVALVYQSSDLEKAKATSESEKNAAAAPLSVRGMVPVVTVVVSMLAGVGLLAPW</sequence>
<dbReference type="Proteomes" id="UP001065298">
    <property type="component" value="Chromosome 2"/>
</dbReference>
<accession>A0ACC0R7F0</accession>